<name>A0A699HD58_TANCI</name>
<protein>
    <submittedName>
        <fullName evidence="1">Uncharacterized protein</fullName>
    </submittedName>
</protein>
<reference evidence="1" key="1">
    <citation type="journal article" date="2019" name="Sci. Rep.">
        <title>Draft genome of Tanacetum cinerariifolium, the natural source of mosquito coil.</title>
        <authorList>
            <person name="Yamashiro T."/>
            <person name="Shiraishi A."/>
            <person name="Satake H."/>
            <person name="Nakayama K."/>
        </authorList>
    </citation>
    <scope>NUCLEOTIDE SEQUENCE</scope>
</reference>
<proteinExistence type="predicted"/>
<comment type="caution">
    <text evidence="1">The sequence shown here is derived from an EMBL/GenBank/DDBJ whole genome shotgun (WGS) entry which is preliminary data.</text>
</comment>
<dbReference type="AlphaFoldDB" id="A0A699HD58"/>
<evidence type="ECO:0000313" key="1">
    <source>
        <dbReference type="EMBL" id="GEX99526.1"/>
    </source>
</evidence>
<dbReference type="EMBL" id="BKCJ010144253">
    <property type="protein sequence ID" value="GEX99526.1"/>
    <property type="molecule type" value="Genomic_DNA"/>
</dbReference>
<sequence>MLYSTAYRSLGVLYRDRVKQVQESIIDEEVRESGIKSLGDVPLDEFGRADANESPFDTESKIKFIGKEVPKFIYNGSQFNEDATQGTGFFISDQVIQEGDFDLESMPGDKIESLPGFEELESDDDTITLNLPCLKIADKIKESISSMVIDALKERLHKMLSNTLNTILRDLLKDLVKNVLPKFDKRVQKTLKANVPERILKLLNKELIALNILENNRIVDLQKKLTKAVKIKVGKYVQRNVKREVKVFRELVKYCVMRFNKNDVNVCDLVDLIRDLVVLIDTASASAKAAPEGERMSTQETKMKRL</sequence>
<organism evidence="1">
    <name type="scientific">Tanacetum cinerariifolium</name>
    <name type="common">Dalmatian daisy</name>
    <name type="synonym">Chrysanthemum cinerariifolium</name>
    <dbReference type="NCBI Taxonomy" id="118510"/>
    <lineage>
        <taxon>Eukaryota</taxon>
        <taxon>Viridiplantae</taxon>
        <taxon>Streptophyta</taxon>
        <taxon>Embryophyta</taxon>
        <taxon>Tracheophyta</taxon>
        <taxon>Spermatophyta</taxon>
        <taxon>Magnoliopsida</taxon>
        <taxon>eudicotyledons</taxon>
        <taxon>Gunneridae</taxon>
        <taxon>Pentapetalae</taxon>
        <taxon>asterids</taxon>
        <taxon>campanulids</taxon>
        <taxon>Asterales</taxon>
        <taxon>Asteraceae</taxon>
        <taxon>Asteroideae</taxon>
        <taxon>Anthemideae</taxon>
        <taxon>Anthemidinae</taxon>
        <taxon>Tanacetum</taxon>
    </lineage>
</organism>
<gene>
    <name evidence="1" type="ORF">Tci_371501</name>
</gene>
<accession>A0A699HD58</accession>